<evidence type="ECO:0000256" key="4">
    <source>
        <dbReference type="ARBA" id="ARBA00022692"/>
    </source>
</evidence>
<keyword evidence="3 8" id="KW-0808">Transferase</keyword>
<keyword evidence="4 7" id="KW-0812">Transmembrane</keyword>
<dbReference type="Pfam" id="PF01790">
    <property type="entry name" value="LGT"/>
    <property type="match status" value="1"/>
</dbReference>
<evidence type="ECO:0000256" key="5">
    <source>
        <dbReference type="ARBA" id="ARBA00022989"/>
    </source>
</evidence>
<dbReference type="GO" id="GO:0042158">
    <property type="term" value="P:lipoprotein biosynthetic process"/>
    <property type="evidence" value="ECO:0007669"/>
    <property type="project" value="InterPro"/>
</dbReference>
<feature type="transmembrane region" description="Helical" evidence="7">
    <location>
        <begin position="222"/>
        <end position="247"/>
    </location>
</feature>
<evidence type="ECO:0000256" key="1">
    <source>
        <dbReference type="ARBA" id="ARBA00007150"/>
    </source>
</evidence>
<feature type="transmembrane region" description="Helical" evidence="7">
    <location>
        <begin position="86"/>
        <end position="103"/>
    </location>
</feature>
<protein>
    <submittedName>
        <fullName evidence="8">Prolipoprotein diacylglyceryl transferase</fullName>
    </submittedName>
</protein>
<dbReference type="InterPro" id="IPR001640">
    <property type="entry name" value="Lgt"/>
</dbReference>
<keyword evidence="8" id="KW-0449">Lipoprotein</keyword>
<evidence type="ECO:0000256" key="6">
    <source>
        <dbReference type="ARBA" id="ARBA00023136"/>
    </source>
</evidence>
<gene>
    <name evidence="8" type="ORF">SAMN04489760_11239</name>
</gene>
<dbReference type="EMBL" id="FOBS01000012">
    <property type="protein sequence ID" value="SEM37326.1"/>
    <property type="molecule type" value="Genomic_DNA"/>
</dbReference>
<evidence type="ECO:0000256" key="7">
    <source>
        <dbReference type="SAM" id="Phobius"/>
    </source>
</evidence>
<dbReference type="STRING" id="43775.SAMN04489760_11239"/>
<keyword evidence="9" id="KW-1185">Reference proteome</keyword>
<sequence length="256" mass="29033">MHPILFKIVSYPVYSYGFFIAMGVMSGFLYTYWQGKRQFGMTFDQTYALFFLLVLVGGIGGKAFVLFEDPLYFLQNPQKLLSGTGFVFYGTLLLTIPTMLWYFKKIKIPIPGMLDIMAVVGCIMHIFGRTGCFLAGCCHGKPTDSIFGVTFTDRLCQAEPLNTPLHPTQLYEVAWIAGIMAFLIFLKSRKTFDGQIFLIYLMAYGAGRGVIEFFRGDDQRGFLFGNIISTSQFISILIIAIAAYFYFRMNKKRAMP</sequence>
<keyword evidence="2" id="KW-1003">Cell membrane</keyword>
<dbReference type="Proteomes" id="UP000198744">
    <property type="component" value="Unassembled WGS sequence"/>
</dbReference>
<dbReference type="OrthoDB" id="871140at2"/>
<reference evidence="8 9" key="1">
    <citation type="submission" date="2016-10" db="EMBL/GenBank/DDBJ databases">
        <authorList>
            <person name="de Groot N.N."/>
        </authorList>
    </citation>
    <scope>NUCLEOTIDE SEQUENCE [LARGE SCALE GENOMIC DNA]</scope>
    <source>
        <strain evidence="8 9">DSM 8423</strain>
    </source>
</reference>
<dbReference type="PANTHER" id="PTHR30589:SF0">
    <property type="entry name" value="PHOSPHATIDYLGLYCEROL--PROLIPOPROTEIN DIACYLGLYCERYL TRANSFERASE"/>
    <property type="match status" value="1"/>
</dbReference>
<evidence type="ECO:0000256" key="2">
    <source>
        <dbReference type="ARBA" id="ARBA00022475"/>
    </source>
</evidence>
<proteinExistence type="inferred from homology"/>
<feature type="transmembrane region" description="Helical" evidence="7">
    <location>
        <begin position="198"/>
        <end position="216"/>
    </location>
</feature>
<organism evidence="8 9">
    <name type="scientific">Syntrophus gentianae</name>
    <dbReference type="NCBI Taxonomy" id="43775"/>
    <lineage>
        <taxon>Bacteria</taxon>
        <taxon>Pseudomonadati</taxon>
        <taxon>Thermodesulfobacteriota</taxon>
        <taxon>Syntrophia</taxon>
        <taxon>Syntrophales</taxon>
        <taxon>Syntrophaceae</taxon>
        <taxon>Syntrophus</taxon>
    </lineage>
</organism>
<dbReference type="AlphaFoldDB" id="A0A1H7XTX2"/>
<accession>A0A1H7XTX2</accession>
<evidence type="ECO:0000256" key="3">
    <source>
        <dbReference type="ARBA" id="ARBA00022679"/>
    </source>
</evidence>
<feature type="transmembrane region" description="Helical" evidence="7">
    <location>
        <begin position="13"/>
        <end position="33"/>
    </location>
</feature>
<evidence type="ECO:0000313" key="8">
    <source>
        <dbReference type="EMBL" id="SEM37326.1"/>
    </source>
</evidence>
<feature type="transmembrane region" description="Helical" evidence="7">
    <location>
        <begin position="169"/>
        <end position="186"/>
    </location>
</feature>
<evidence type="ECO:0000313" key="9">
    <source>
        <dbReference type="Proteomes" id="UP000198744"/>
    </source>
</evidence>
<dbReference type="PANTHER" id="PTHR30589">
    <property type="entry name" value="PROLIPOPROTEIN DIACYLGLYCERYL TRANSFERASE"/>
    <property type="match status" value="1"/>
</dbReference>
<keyword evidence="6 7" id="KW-0472">Membrane</keyword>
<dbReference type="GO" id="GO:0005886">
    <property type="term" value="C:plasma membrane"/>
    <property type="evidence" value="ECO:0007669"/>
    <property type="project" value="InterPro"/>
</dbReference>
<comment type="similarity">
    <text evidence="1">Belongs to the Lgt family.</text>
</comment>
<dbReference type="RefSeq" id="WP_093883488.1">
    <property type="nucleotide sequence ID" value="NZ_FOBS01000012.1"/>
</dbReference>
<feature type="transmembrane region" description="Helical" evidence="7">
    <location>
        <begin position="45"/>
        <end position="66"/>
    </location>
</feature>
<keyword evidence="5 7" id="KW-1133">Transmembrane helix</keyword>
<dbReference type="GO" id="GO:0008961">
    <property type="term" value="F:phosphatidylglycerol-prolipoprotein diacylglyceryl transferase activity"/>
    <property type="evidence" value="ECO:0007669"/>
    <property type="project" value="InterPro"/>
</dbReference>
<name>A0A1H7XTX2_9BACT</name>